<dbReference type="InterPro" id="IPR011006">
    <property type="entry name" value="CheY-like_superfamily"/>
</dbReference>
<dbReference type="EMBL" id="CP068046">
    <property type="protein sequence ID" value="QQR40397.1"/>
    <property type="molecule type" value="Genomic_DNA"/>
</dbReference>
<dbReference type="SUPFAM" id="SSF52172">
    <property type="entry name" value="CheY-like"/>
    <property type="match status" value="1"/>
</dbReference>
<dbReference type="PRINTS" id="PR00038">
    <property type="entry name" value="HTHLUXR"/>
</dbReference>
<reference evidence="6 7" key="1">
    <citation type="submission" date="2021-01" db="EMBL/GenBank/DDBJ databases">
        <title>Genome seq and assembly of Devosia sp. LEGU1.</title>
        <authorList>
            <person name="Chhetri G."/>
        </authorList>
    </citation>
    <scope>NUCLEOTIDE SEQUENCE [LARGE SCALE GENOMIC DNA]</scope>
    <source>
        <strain evidence="6 7">LEGU1</strain>
    </source>
</reference>
<dbReference type="PROSITE" id="PS50110">
    <property type="entry name" value="RESPONSE_REGULATORY"/>
    <property type="match status" value="1"/>
</dbReference>
<dbReference type="PANTHER" id="PTHR43214">
    <property type="entry name" value="TWO-COMPONENT RESPONSE REGULATOR"/>
    <property type="match status" value="1"/>
</dbReference>
<dbReference type="CDD" id="cd17535">
    <property type="entry name" value="REC_NarL-like"/>
    <property type="match status" value="1"/>
</dbReference>
<dbReference type="InterPro" id="IPR058245">
    <property type="entry name" value="NreC/VraR/RcsB-like_REC"/>
</dbReference>
<name>A0ABX7C9K0_9HYPH</name>
<organism evidence="6 7">
    <name type="scientific">Devosia rhizoryzae</name>
    <dbReference type="NCBI Taxonomy" id="2774137"/>
    <lineage>
        <taxon>Bacteria</taxon>
        <taxon>Pseudomonadati</taxon>
        <taxon>Pseudomonadota</taxon>
        <taxon>Alphaproteobacteria</taxon>
        <taxon>Hyphomicrobiales</taxon>
        <taxon>Devosiaceae</taxon>
        <taxon>Devosia</taxon>
    </lineage>
</organism>
<evidence type="ECO:0000313" key="7">
    <source>
        <dbReference type="Proteomes" id="UP000595857"/>
    </source>
</evidence>
<keyword evidence="2" id="KW-0238">DNA-binding</keyword>
<dbReference type="RefSeq" id="WP_201635706.1">
    <property type="nucleotide sequence ID" value="NZ_CP068046.1"/>
</dbReference>
<proteinExistence type="predicted"/>
<dbReference type="InterPro" id="IPR039420">
    <property type="entry name" value="WalR-like"/>
</dbReference>
<dbReference type="SMART" id="SM00421">
    <property type="entry name" value="HTH_LUXR"/>
    <property type="match status" value="1"/>
</dbReference>
<evidence type="ECO:0000259" key="5">
    <source>
        <dbReference type="PROSITE" id="PS50110"/>
    </source>
</evidence>
<accession>A0ABX7C9K0</accession>
<feature type="domain" description="HTH luxR-type" evidence="4">
    <location>
        <begin position="149"/>
        <end position="214"/>
    </location>
</feature>
<dbReference type="InterPro" id="IPR001789">
    <property type="entry name" value="Sig_transdc_resp-reg_receiver"/>
</dbReference>
<dbReference type="PROSITE" id="PS50043">
    <property type="entry name" value="HTH_LUXR_2"/>
    <property type="match status" value="1"/>
</dbReference>
<dbReference type="Pfam" id="PF00196">
    <property type="entry name" value="GerE"/>
    <property type="match status" value="1"/>
</dbReference>
<evidence type="ECO:0000256" key="2">
    <source>
        <dbReference type="ARBA" id="ARBA00023125"/>
    </source>
</evidence>
<keyword evidence="1" id="KW-0597">Phosphoprotein</keyword>
<evidence type="ECO:0000256" key="3">
    <source>
        <dbReference type="PROSITE-ProRule" id="PRU00169"/>
    </source>
</evidence>
<dbReference type="InterPro" id="IPR000792">
    <property type="entry name" value="Tscrpt_reg_LuxR_C"/>
</dbReference>
<comment type="caution">
    <text evidence="3">Lacks conserved residue(s) required for the propagation of feature annotation.</text>
</comment>
<dbReference type="CDD" id="cd06170">
    <property type="entry name" value="LuxR_C_like"/>
    <property type="match status" value="1"/>
</dbReference>
<dbReference type="Gene3D" id="3.40.50.2300">
    <property type="match status" value="1"/>
</dbReference>
<dbReference type="InterPro" id="IPR016032">
    <property type="entry name" value="Sig_transdc_resp-reg_C-effctor"/>
</dbReference>
<dbReference type="SMART" id="SM00448">
    <property type="entry name" value="REC"/>
    <property type="match status" value="1"/>
</dbReference>
<protein>
    <submittedName>
        <fullName evidence="6">Response regulator transcription factor</fullName>
    </submittedName>
</protein>
<evidence type="ECO:0000256" key="1">
    <source>
        <dbReference type="ARBA" id="ARBA00022553"/>
    </source>
</evidence>
<keyword evidence="7" id="KW-1185">Reference proteome</keyword>
<dbReference type="SUPFAM" id="SSF46894">
    <property type="entry name" value="C-terminal effector domain of the bipartite response regulators"/>
    <property type="match status" value="1"/>
</dbReference>
<dbReference type="Proteomes" id="UP000595857">
    <property type="component" value="Chromosome"/>
</dbReference>
<gene>
    <name evidence="6" type="ORF">JI748_05170</name>
</gene>
<sequence length="219" mass="23508">MSQSVTIVLADSQQIFLLGLREVFARSDEISVVAEAHDAMEAMRFAAQHQPDMLLIELWMQGHDSSEHFEEVFSASPKTKVVALAASESNKDMVSAMSAGASGFASKHATPDELVSIIRRVHEGETYLSPQALAGWLAGLKATPRQENSAASGINLTSQELAVLSAITEGRNNKEAASLLGISAATVKYHLAHIFVKLGVRNRVEAAVLARGLVEDKDV</sequence>
<feature type="domain" description="Response regulatory" evidence="5">
    <location>
        <begin position="6"/>
        <end position="122"/>
    </location>
</feature>
<evidence type="ECO:0000313" key="6">
    <source>
        <dbReference type="EMBL" id="QQR40397.1"/>
    </source>
</evidence>
<dbReference type="Pfam" id="PF00072">
    <property type="entry name" value="Response_reg"/>
    <property type="match status" value="1"/>
</dbReference>
<evidence type="ECO:0000259" key="4">
    <source>
        <dbReference type="PROSITE" id="PS50043"/>
    </source>
</evidence>